<name>A0A5B0MCB2_PUCGR</name>
<gene>
    <name evidence="4" type="ORF">PGT21_004026</name>
    <name evidence="3" type="ORF">PGTUg99_032375</name>
</gene>
<dbReference type="PANTHER" id="PTHR20910">
    <property type="entry name" value="AGAP001623-PA"/>
    <property type="match status" value="1"/>
</dbReference>
<protein>
    <recommendedName>
        <fullName evidence="2">Superoxide dismutase copper/zinc binding domain-containing protein</fullName>
    </recommendedName>
</protein>
<feature type="domain" description="Superoxide dismutase copper/zinc binding" evidence="2">
    <location>
        <begin position="72"/>
        <end position="182"/>
    </location>
</feature>
<keyword evidence="5" id="KW-1185">Reference proteome</keyword>
<accession>A0A5B0MCB2</accession>
<dbReference type="GO" id="GO:0046872">
    <property type="term" value="F:metal ion binding"/>
    <property type="evidence" value="ECO:0007669"/>
    <property type="project" value="InterPro"/>
</dbReference>
<dbReference type="Proteomes" id="UP000325313">
    <property type="component" value="Unassembled WGS sequence"/>
</dbReference>
<dbReference type="GO" id="GO:0006801">
    <property type="term" value="P:superoxide metabolic process"/>
    <property type="evidence" value="ECO:0007669"/>
    <property type="project" value="InterPro"/>
</dbReference>
<dbReference type="InterPro" id="IPR036423">
    <property type="entry name" value="SOD-like_Cu/Zn_dom_sf"/>
</dbReference>
<sequence>MSTKMYLFMLVVSTITLTSILAADNPPPQKNPYPQAASAKINNGAGVQVTIDFAKVPKENRPPETSHFKADRPLTSVTVKYAGLEAGKDYTYFIHEKPVTGTDCSTAGDRLDPRKVNTTKDPNFHCDRHRPSRCEVGDLSGKHGVLKGNGQAETPLPVYYDANLALTYSRRGILGKSIVIVDPTGTAVACGNVVDPNAPATA</sequence>
<dbReference type="OrthoDB" id="2495266at2759"/>
<feature type="signal peptide" evidence="1">
    <location>
        <begin position="1"/>
        <end position="22"/>
    </location>
</feature>
<dbReference type="InterPro" id="IPR001424">
    <property type="entry name" value="SOD_Cu_Zn_dom"/>
</dbReference>
<keyword evidence="1" id="KW-0732">Signal</keyword>
<evidence type="ECO:0000313" key="5">
    <source>
        <dbReference type="Proteomes" id="UP000324748"/>
    </source>
</evidence>
<dbReference type="FunFam" id="2.60.40.200:FF:000015">
    <property type="entry name" value="Copper/zinc superoxide dismutase"/>
    <property type="match status" value="1"/>
</dbReference>
<comment type="caution">
    <text evidence="3">The sequence shown here is derived from an EMBL/GenBank/DDBJ whole genome shotgun (WGS) entry which is preliminary data.</text>
</comment>
<dbReference type="Gene3D" id="2.60.40.200">
    <property type="entry name" value="Superoxide dismutase, copper/zinc binding domain"/>
    <property type="match status" value="1"/>
</dbReference>
<dbReference type="EMBL" id="VDEP01000473">
    <property type="protein sequence ID" value="KAA1074261.1"/>
    <property type="molecule type" value="Genomic_DNA"/>
</dbReference>
<dbReference type="SUPFAM" id="SSF49329">
    <property type="entry name" value="Cu,Zn superoxide dismutase-like"/>
    <property type="match status" value="1"/>
</dbReference>
<dbReference type="PANTHER" id="PTHR20910:SF1">
    <property type="entry name" value="SUPEROXIDE DISMUTASE COPPER_ZINC BINDING DOMAIN-CONTAINING PROTEIN"/>
    <property type="match status" value="1"/>
</dbReference>
<dbReference type="InterPro" id="IPR053257">
    <property type="entry name" value="Cu-only_SOD"/>
</dbReference>
<reference evidence="5 6" key="1">
    <citation type="submission" date="2019-05" db="EMBL/GenBank/DDBJ databases">
        <title>Emergence of the Ug99 lineage of the wheat stem rust pathogen through somatic hybridization.</title>
        <authorList>
            <person name="Li F."/>
            <person name="Upadhyaya N.M."/>
            <person name="Sperschneider J."/>
            <person name="Matny O."/>
            <person name="Nguyen-Phuc H."/>
            <person name="Mago R."/>
            <person name="Raley C."/>
            <person name="Miller M.E."/>
            <person name="Silverstein K.A.T."/>
            <person name="Henningsen E."/>
            <person name="Hirsch C.D."/>
            <person name="Visser B."/>
            <person name="Pretorius Z.A."/>
            <person name="Steffenson B.J."/>
            <person name="Schwessinger B."/>
            <person name="Dodds P.N."/>
            <person name="Figueroa M."/>
        </authorList>
    </citation>
    <scope>NUCLEOTIDE SEQUENCE [LARGE SCALE GENOMIC DNA]</scope>
    <source>
        <strain evidence="4">21-0</strain>
        <strain evidence="3 6">Ug99</strain>
    </source>
</reference>
<proteinExistence type="predicted"/>
<dbReference type="Pfam" id="PF00080">
    <property type="entry name" value="Sod_Cu"/>
    <property type="match status" value="1"/>
</dbReference>
<evidence type="ECO:0000313" key="6">
    <source>
        <dbReference type="Proteomes" id="UP000325313"/>
    </source>
</evidence>
<feature type="chain" id="PRO_5033473510" description="Superoxide dismutase copper/zinc binding domain-containing protein" evidence="1">
    <location>
        <begin position="23"/>
        <end position="202"/>
    </location>
</feature>
<evidence type="ECO:0000313" key="4">
    <source>
        <dbReference type="EMBL" id="KAA1090520.1"/>
    </source>
</evidence>
<evidence type="ECO:0000259" key="2">
    <source>
        <dbReference type="Pfam" id="PF00080"/>
    </source>
</evidence>
<evidence type="ECO:0000256" key="1">
    <source>
        <dbReference type="SAM" id="SignalP"/>
    </source>
</evidence>
<dbReference type="Proteomes" id="UP000324748">
    <property type="component" value="Unassembled WGS sequence"/>
</dbReference>
<evidence type="ECO:0000313" key="3">
    <source>
        <dbReference type="EMBL" id="KAA1074261.1"/>
    </source>
</evidence>
<dbReference type="AlphaFoldDB" id="A0A5B0MCB2"/>
<dbReference type="EMBL" id="VSWC01000092">
    <property type="protein sequence ID" value="KAA1090520.1"/>
    <property type="molecule type" value="Genomic_DNA"/>
</dbReference>
<organism evidence="3 6">
    <name type="scientific">Puccinia graminis f. sp. tritici</name>
    <dbReference type="NCBI Taxonomy" id="56615"/>
    <lineage>
        <taxon>Eukaryota</taxon>
        <taxon>Fungi</taxon>
        <taxon>Dikarya</taxon>
        <taxon>Basidiomycota</taxon>
        <taxon>Pucciniomycotina</taxon>
        <taxon>Pucciniomycetes</taxon>
        <taxon>Pucciniales</taxon>
        <taxon>Pucciniaceae</taxon>
        <taxon>Puccinia</taxon>
    </lineage>
</organism>